<dbReference type="SUPFAM" id="SSF52922">
    <property type="entry name" value="TK C-terminal domain-like"/>
    <property type="match status" value="1"/>
</dbReference>
<evidence type="ECO:0000313" key="4">
    <source>
        <dbReference type="EMBL" id="KAA5609188.1"/>
    </source>
</evidence>
<dbReference type="PROSITE" id="PS51257">
    <property type="entry name" value="PROKAR_LIPOPROTEIN"/>
    <property type="match status" value="1"/>
</dbReference>
<dbReference type="InterPro" id="IPR009014">
    <property type="entry name" value="Transketo_C/PFOR_II"/>
</dbReference>
<dbReference type="InterPro" id="IPR033412">
    <property type="entry name" value="PFOR_II"/>
</dbReference>
<dbReference type="InterPro" id="IPR002880">
    <property type="entry name" value="Pyrv_Fd/Flavodoxin_OxRdtase_N"/>
</dbReference>
<feature type="domain" description="Pyruvate flavodoxin/ferredoxin oxidoreductase pyrimidine binding" evidence="2">
    <location>
        <begin position="16"/>
        <end position="249"/>
    </location>
</feature>
<feature type="domain" description="Pyruvate:ferredoxin oxidoreductase core" evidence="3">
    <location>
        <begin position="274"/>
        <end position="364"/>
    </location>
</feature>
<dbReference type="EMBL" id="VWPK01000057">
    <property type="protein sequence ID" value="KAA5609188.1"/>
    <property type="molecule type" value="Genomic_DNA"/>
</dbReference>
<protein>
    <submittedName>
        <fullName evidence="4">2-oxoacid:acceptor oxidoreductase subunit alpha</fullName>
    </submittedName>
</protein>
<dbReference type="NCBIfam" id="NF006412">
    <property type="entry name" value="PRK08659.1"/>
    <property type="match status" value="1"/>
</dbReference>
<dbReference type="OrthoDB" id="9794954at2"/>
<evidence type="ECO:0000313" key="5">
    <source>
        <dbReference type="Proteomes" id="UP000325255"/>
    </source>
</evidence>
<dbReference type="CDD" id="cd07034">
    <property type="entry name" value="TPP_PYR_PFOR_IOR-alpha_like"/>
    <property type="match status" value="1"/>
</dbReference>
<reference evidence="4 5" key="1">
    <citation type="submission" date="2019-09" db="EMBL/GenBank/DDBJ databases">
        <title>Genome sequence of Rhodovastum atsumiense, a diverse member of the Acetobacteraceae family of non-sulfur purple photosynthetic bacteria.</title>
        <authorList>
            <person name="Meyer T."/>
            <person name="Kyndt J."/>
        </authorList>
    </citation>
    <scope>NUCLEOTIDE SEQUENCE [LARGE SCALE GENOMIC DNA]</scope>
    <source>
        <strain evidence="4 5">DSM 21279</strain>
    </source>
</reference>
<dbReference type="FunFam" id="3.40.50.970:FF:000022">
    <property type="entry name" value="2-oxoglutarate ferredoxin oxidoreductase alpha subunit"/>
    <property type="match status" value="1"/>
</dbReference>
<dbReference type="PANTHER" id="PTHR43088:SF1">
    <property type="entry name" value="SUBUNIT OF PYRUVATE:FLAVODOXIN OXIDOREDUCTASE"/>
    <property type="match status" value="1"/>
</dbReference>
<name>A0A5M6INQ2_9PROT</name>
<keyword evidence="1" id="KW-0560">Oxidoreductase</keyword>
<gene>
    <name evidence="4" type="ORF">F1189_25490</name>
</gene>
<proteinExistence type="predicted"/>
<dbReference type="SUPFAM" id="SSF52518">
    <property type="entry name" value="Thiamin diphosphate-binding fold (THDP-binding)"/>
    <property type="match status" value="1"/>
</dbReference>
<evidence type="ECO:0000259" key="3">
    <source>
        <dbReference type="Pfam" id="PF17147"/>
    </source>
</evidence>
<dbReference type="RefSeq" id="WP_150044174.1">
    <property type="nucleotide sequence ID" value="NZ_OW485601.1"/>
</dbReference>
<dbReference type="PANTHER" id="PTHR43088">
    <property type="entry name" value="SUBUNIT OF PYRUVATE:FLAVODOXIN OXIDOREDUCTASE-RELATED"/>
    <property type="match status" value="1"/>
</dbReference>
<dbReference type="Gene3D" id="3.40.50.920">
    <property type="match status" value="1"/>
</dbReference>
<comment type="caution">
    <text evidence="4">The sequence shown here is derived from an EMBL/GenBank/DDBJ whole genome shotgun (WGS) entry which is preliminary data.</text>
</comment>
<dbReference type="Proteomes" id="UP000325255">
    <property type="component" value="Unassembled WGS sequence"/>
</dbReference>
<dbReference type="GO" id="GO:0016491">
    <property type="term" value="F:oxidoreductase activity"/>
    <property type="evidence" value="ECO:0007669"/>
    <property type="project" value="UniProtKB-KW"/>
</dbReference>
<evidence type="ECO:0000256" key="1">
    <source>
        <dbReference type="ARBA" id="ARBA00023002"/>
    </source>
</evidence>
<dbReference type="AlphaFoldDB" id="A0A5M6INQ2"/>
<dbReference type="Pfam" id="PF17147">
    <property type="entry name" value="PFOR_II"/>
    <property type="match status" value="1"/>
</dbReference>
<dbReference type="FunFam" id="3.40.50.920:FF:000013">
    <property type="entry name" value="Ferredoxin oxidoreductase alpha subunit"/>
    <property type="match status" value="1"/>
</dbReference>
<sequence length="377" mass="40569">MNGRQNLQGNHACALAAIAAGCRFYGGYPITPSSEIAEHMSRELPRVGGVFIQMEDEIASLGAVVGAAMGGVKAMTATSGPGFSLKQENLGYAAMAEVPCVIVDVMRGGPSTGLPTRPAQGDIMQARWGTHGDHPILVLAPASVREVYAETIRAFNLSEALRTPVVVLYDETIGHLVETIDLPAPETIRTVERKWASGPREEFRPYADPGDGVPAMPRPGDGYRCHTTGLTHGEHGFPTQNPAEVTRMMQRLLGKFDRHRDLIDRYETLQAEDADVLVVAIGIAARAAARAVQEARGRGLRAGLFRPVTLWPFPEEAFRAHAARARKVVVAEMNAGQLALEIERLCEAPGKVVRLNRFSGEPIGPAEILGKITECAA</sequence>
<organism evidence="4 5">
    <name type="scientific">Rhodovastum atsumiense</name>
    <dbReference type="NCBI Taxonomy" id="504468"/>
    <lineage>
        <taxon>Bacteria</taxon>
        <taxon>Pseudomonadati</taxon>
        <taxon>Pseudomonadota</taxon>
        <taxon>Alphaproteobacteria</taxon>
        <taxon>Acetobacterales</taxon>
        <taxon>Acetobacteraceae</taxon>
        <taxon>Rhodovastum</taxon>
    </lineage>
</organism>
<dbReference type="Gene3D" id="3.40.50.970">
    <property type="match status" value="1"/>
</dbReference>
<evidence type="ECO:0000259" key="2">
    <source>
        <dbReference type="Pfam" id="PF01855"/>
    </source>
</evidence>
<dbReference type="Pfam" id="PF01855">
    <property type="entry name" value="POR_N"/>
    <property type="match status" value="1"/>
</dbReference>
<accession>A0A5M6INQ2</accession>
<dbReference type="InterPro" id="IPR029061">
    <property type="entry name" value="THDP-binding"/>
</dbReference>
<dbReference type="InterPro" id="IPR052368">
    <property type="entry name" value="2-oxoacid_oxidoreductase"/>
</dbReference>
<keyword evidence="5" id="KW-1185">Reference proteome</keyword>